<keyword evidence="3" id="KW-1185">Reference proteome</keyword>
<gene>
    <name evidence="2" type="ORF">FVW20_12190</name>
</gene>
<dbReference type="RefSeq" id="WP_196609829.1">
    <property type="nucleotide sequence ID" value="NZ_VRYY01000364.1"/>
</dbReference>
<evidence type="ECO:0000313" key="2">
    <source>
        <dbReference type="EMBL" id="MBG3877750.1"/>
    </source>
</evidence>
<name>A0ABS0J5K6_9BACT</name>
<dbReference type="EMBL" id="VRYY01000364">
    <property type="protein sequence ID" value="MBG3877750.1"/>
    <property type="molecule type" value="Genomic_DNA"/>
</dbReference>
<feature type="region of interest" description="Disordered" evidence="1">
    <location>
        <begin position="55"/>
        <end position="82"/>
    </location>
</feature>
<reference evidence="2 3" key="1">
    <citation type="submission" date="2019-08" db="EMBL/GenBank/DDBJ databases">
        <authorList>
            <person name="Luo N."/>
        </authorList>
    </citation>
    <scope>NUCLEOTIDE SEQUENCE [LARGE SCALE GENOMIC DNA]</scope>
    <source>
        <strain evidence="2 3">NCIMB 9442</strain>
    </source>
</reference>
<accession>A0ABS0J5K6</accession>
<evidence type="ECO:0000256" key="1">
    <source>
        <dbReference type="SAM" id="MobiDB-lite"/>
    </source>
</evidence>
<comment type="caution">
    <text evidence="2">The sequence shown here is derived from an EMBL/GenBank/DDBJ whole genome shotgun (WGS) entry which is preliminary data.</text>
</comment>
<sequence length="229" mass="24384">MTHQRRARFAPGAGPARRSALFPTQQPVSLPVLLLASLLTALLLTGCGPKRSIIGFPGESTQEARPAPQQAEPQRPRTVTLSTPYDSKEARRKLAPGKNTIRGTATARTPGGEVASCAGKPVTLVPVTAYSSERMFAIYGSDDKGTLRLGQGAAPPPVITNDDPRYLADHPQTVCTDSGAFVFKDIADGQFFIVTGFTWLTVDKKPQGVGLMQRVGVSGGQTKKLDMKP</sequence>
<organism evidence="2 3">
    <name type="scientific">Nitratidesulfovibrio oxamicus</name>
    <dbReference type="NCBI Taxonomy" id="32016"/>
    <lineage>
        <taxon>Bacteria</taxon>
        <taxon>Pseudomonadati</taxon>
        <taxon>Thermodesulfobacteriota</taxon>
        <taxon>Desulfovibrionia</taxon>
        <taxon>Desulfovibrionales</taxon>
        <taxon>Desulfovibrionaceae</taxon>
        <taxon>Nitratidesulfovibrio</taxon>
    </lineage>
</organism>
<protein>
    <recommendedName>
        <fullName evidence="4">Lipoprotein</fullName>
    </recommendedName>
</protein>
<dbReference type="SUPFAM" id="SSF117074">
    <property type="entry name" value="Hypothetical protein PA1324"/>
    <property type="match status" value="1"/>
</dbReference>
<dbReference type="Proteomes" id="UP001194469">
    <property type="component" value="Unassembled WGS sequence"/>
</dbReference>
<evidence type="ECO:0008006" key="4">
    <source>
        <dbReference type="Google" id="ProtNLM"/>
    </source>
</evidence>
<evidence type="ECO:0000313" key="3">
    <source>
        <dbReference type="Proteomes" id="UP001194469"/>
    </source>
</evidence>
<proteinExistence type="predicted"/>
<feature type="compositionally biased region" description="Low complexity" evidence="1">
    <location>
        <begin position="63"/>
        <end position="77"/>
    </location>
</feature>